<protein>
    <submittedName>
        <fullName evidence="1">Uncharacterized protein</fullName>
    </submittedName>
</protein>
<dbReference type="EMBL" id="AQPF01000049">
    <property type="protein sequence ID" value="KAF0803512.1"/>
    <property type="molecule type" value="Genomic_DNA"/>
</dbReference>
<keyword evidence="2" id="KW-1185">Reference proteome</keyword>
<proteinExistence type="predicted"/>
<evidence type="ECO:0000313" key="2">
    <source>
        <dbReference type="Proteomes" id="UP000771797"/>
    </source>
</evidence>
<organism evidence="1 2">
    <name type="scientific">Alcanivorax xiamenensis</name>
    <dbReference type="NCBI Taxonomy" id="1177156"/>
    <lineage>
        <taxon>Bacteria</taxon>
        <taxon>Pseudomonadati</taxon>
        <taxon>Pseudomonadota</taxon>
        <taxon>Gammaproteobacteria</taxon>
        <taxon>Oceanospirillales</taxon>
        <taxon>Alcanivoracaceae</taxon>
        <taxon>Alcanivorax</taxon>
    </lineage>
</organism>
<gene>
    <name evidence="1" type="ORF">A6D6_03684</name>
</gene>
<dbReference type="Pfam" id="PF21997">
    <property type="entry name" value="DUF6928"/>
    <property type="match status" value="1"/>
</dbReference>
<reference evidence="1 2" key="1">
    <citation type="submission" date="2012-09" db="EMBL/GenBank/DDBJ databases">
        <title>Genome Sequence of alkane-degrading Bacterium Alcanivorax sp. 6-D-6.</title>
        <authorList>
            <person name="Lai Q."/>
            <person name="Shao Z."/>
        </authorList>
    </citation>
    <scope>NUCLEOTIDE SEQUENCE [LARGE SCALE GENOMIC DNA]</scope>
    <source>
        <strain evidence="1 2">6-D-6</strain>
    </source>
</reference>
<dbReference type="Proteomes" id="UP000771797">
    <property type="component" value="Unassembled WGS sequence"/>
</dbReference>
<dbReference type="InterPro" id="IPR053847">
    <property type="entry name" value="DUF6928"/>
</dbReference>
<accession>A0ABQ6Y3M6</accession>
<evidence type="ECO:0000313" key="1">
    <source>
        <dbReference type="EMBL" id="KAF0803512.1"/>
    </source>
</evidence>
<comment type="caution">
    <text evidence="1">The sequence shown here is derived from an EMBL/GenBank/DDBJ whole genome shotgun (WGS) entry which is preliminary data.</text>
</comment>
<name>A0ABQ6Y3M6_9GAMM</name>
<sequence length="218" mass="24769">MGWKMSAVFVMEEGAGLMVPGPIQEPQLEEIESIRLLKGYNKIRYALLDEVIYPDKSEIAVGVYENNAILCHWALPVALMGDRSMRKIVGRVKGAEDIKREFFELFSSAQVLSLVLHSAVNLWGYCLYDKGRLRRSAAGASDIGLVVNEGVLLPEERVILENATIDDYNSKGQGVELVFEMSRRVFGERIDEMRSLEHPMVIYQAKKRHFFERLCGNR</sequence>